<keyword evidence="5" id="KW-1185">Reference proteome</keyword>
<protein>
    <submittedName>
        <fullName evidence="4">Methyltransferase</fullName>
    </submittedName>
</protein>
<organism evidence="4 5">
    <name type="scientific">Undibacter mobilis</name>
    <dbReference type="NCBI Taxonomy" id="2292256"/>
    <lineage>
        <taxon>Bacteria</taxon>
        <taxon>Pseudomonadati</taxon>
        <taxon>Pseudomonadota</taxon>
        <taxon>Alphaproteobacteria</taxon>
        <taxon>Hyphomicrobiales</taxon>
        <taxon>Nitrobacteraceae</taxon>
        <taxon>Undibacter</taxon>
    </lineage>
</organism>
<dbReference type="AlphaFoldDB" id="A0A371B3Y7"/>
<dbReference type="Pfam" id="PF05175">
    <property type="entry name" value="MTS"/>
    <property type="match status" value="1"/>
</dbReference>
<evidence type="ECO:0000313" key="5">
    <source>
        <dbReference type="Proteomes" id="UP000263993"/>
    </source>
</evidence>
<evidence type="ECO:0000259" key="3">
    <source>
        <dbReference type="Pfam" id="PF05175"/>
    </source>
</evidence>
<dbReference type="EMBL" id="QRGO01000002">
    <property type="protein sequence ID" value="RDV02315.1"/>
    <property type="molecule type" value="Genomic_DNA"/>
</dbReference>
<keyword evidence="1 4" id="KW-0489">Methyltransferase</keyword>
<name>A0A371B3Y7_9BRAD</name>
<dbReference type="GO" id="GO:0008168">
    <property type="term" value="F:methyltransferase activity"/>
    <property type="evidence" value="ECO:0007669"/>
    <property type="project" value="UniProtKB-KW"/>
</dbReference>
<evidence type="ECO:0000256" key="1">
    <source>
        <dbReference type="ARBA" id="ARBA00022603"/>
    </source>
</evidence>
<proteinExistence type="predicted"/>
<dbReference type="RefSeq" id="WP_115518436.1">
    <property type="nucleotide sequence ID" value="NZ_QRGO01000002.1"/>
</dbReference>
<dbReference type="InterPro" id="IPR050210">
    <property type="entry name" value="tRNA_Adenine-N(6)_MTase"/>
</dbReference>
<comment type="caution">
    <text evidence="4">The sequence shown here is derived from an EMBL/GenBank/DDBJ whole genome shotgun (WGS) entry which is preliminary data.</text>
</comment>
<sequence>MIAGIDTTDDAVLGGRLRLLQPKRGHRVGHDAMLLAAATGGRAGERAVDFGAGIGGAGLALAWRVPGLRVTLLEIDPALAALAGENARRNGMGDRVDAIACDVESIAALAAAGLQEASADQLLMNPPFNDPATQQSSPDARRRLAHVADADLLRRWLASAAWTLKPGGTLTLIWRAAALDEVIAAVSPAFGEIKVLRVAPRPGAEAIRILMRAVKGGTGRLPDLPPLILNDDAGKPSGAAEAVLREAKPLALADRSG</sequence>
<gene>
    <name evidence="4" type="ORF">DXH78_17185</name>
</gene>
<dbReference type="Gene3D" id="3.40.50.150">
    <property type="entry name" value="Vaccinia Virus protein VP39"/>
    <property type="match status" value="1"/>
</dbReference>
<dbReference type="SUPFAM" id="SSF53335">
    <property type="entry name" value="S-adenosyl-L-methionine-dependent methyltransferases"/>
    <property type="match status" value="1"/>
</dbReference>
<dbReference type="Proteomes" id="UP000263993">
    <property type="component" value="Unassembled WGS sequence"/>
</dbReference>
<dbReference type="InterPro" id="IPR029063">
    <property type="entry name" value="SAM-dependent_MTases_sf"/>
</dbReference>
<dbReference type="PANTHER" id="PTHR47739:SF1">
    <property type="entry name" value="TRNA1(VAL) (ADENINE(37)-N6)-METHYLTRANSFERASE"/>
    <property type="match status" value="1"/>
</dbReference>
<feature type="domain" description="Methyltransferase small" evidence="3">
    <location>
        <begin position="41"/>
        <end position="193"/>
    </location>
</feature>
<keyword evidence="4" id="KW-0808">Transferase</keyword>
<evidence type="ECO:0000256" key="2">
    <source>
        <dbReference type="ARBA" id="ARBA00022691"/>
    </source>
</evidence>
<dbReference type="PANTHER" id="PTHR47739">
    <property type="entry name" value="TRNA1(VAL) (ADENINE(37)-N6)-METHYLTRANSFERASE"/>
    <property type="match status" value="1"/>
</dbReference>
<reference evidence="5" key="1">
    <citation type="submission" date="2018-08" db="EMBL/GenBank/DDBJ databases">
        <authorList>
            <person name="Kim S.-J."/>
            <person name="Jung G.-Y."/>
        </authorList>
    </citation>
    <scope>NUCLEOTIDE SEQUENCE [LARGE SCALE GENOMIC DNA]</scope>
    <source>
        <strain evidence="5">GY_H</strain>
    </source>
</reference>
<evidence type="ECO:0000313" key="4">
    <source>
        <dbReference type="EMBL" id="RDV02315.1"/>
    </source>
</evidence>
<accession>A0A371B3Y7</accession>
<dbReference type="InterPro" id="IPR007848">
    <property type="entry name" value="Small_mtfrase_dom"/>
</dbReference>
<dbReference type="GO" id="GO:0032259">
    <property type="term" value="P:methylation"/>
    <property type="evidence" value="ECO:0007669"/>
    <property type="project" value="UniProtKB-KW"/>
</dbReference>
<keyword evidence="2" id="KW-0949">S-adenosyl-L-methionine</keyword>
<dbReference type="OrthoDB" id="5489421at2"/>